<dbReference type="EMBL" id="JAEFBK010000002">
    <property type="protein sequence ID" value="KAG7635985.1"/>
    <property type="molecule type" value="Genomic_DNA"/>
</dbReference>
<evidence type="ECO:0000256" key="1">
    <source>
        <dbReference type="SAM" id="Coils"/>
    </source>
</evidence>
<evidence type="ECO:0000259" key="3">
    <source>
        <dbReference type="Pfam" id="PF03078"/>
    </source>
</evidence>
<dbReference type="Pfam" id="PF03732">
    <property type="entry name" value="Retrotrans_gag"/>
    <property type="match status" value="1"/>
</dbReference>
<evidence type="ECO:0008006" key="7">
    <source>
        <dbReference type="Google" id="ProtNLM"/>
    </source>
</evidence>
<dbReference type="PANTHER" id="PTHR33067">
    <property type="entry name" value="RNA-DIRECTED DNA POLYMERASE-RELATED"/>
    <property type="match status" value="1"/>
</dbReference>
<dbReference type="Proteomes" id="UP000694240">
    <property type="component" value="Chromosome 2"/>
</dbReference>
<accession>A0A8T2FI18</accession>
<dbReference type="InterPro" id="IPR005162">
    <property type="entry name" value="Retrotrans_gag_dom"/>
</dbReference>
<dbReference type="Pfam" id="PF03078">
    <property type="entry name" value="ATHILA"/>
    <property type="match status" value="2"/>
</dbReference>
<keyword evidence="1" id="KW-0175">Coiled coil</keyword>
<dbReference type="CDD" id="cd00303">
    <property type="entry name" value="retropepsin_like"/>
    <property type="match status" value="1"/>
</dbReference>
<evidence type="ECO:0000313" key="6">
    <source>
        <dbReference type="Proteomes" id="UP000694240"/>
    </source>
</evidence>
<evidence type="ECO:0000313" key="5">
    <source>
        <dbReference type="EMBL" id="KAG7635985.1"/>
    </source>
</evidence>
<feature type="domain" description="Retrotransposon gag" evidence="4">
    <location>
        <begin position="666"/>
        <end position="741"/>
    </location>
</feature>
<gene>
    <name evidence="5" type="ORF">ISN45_At02g004850</name>
</gene>
<dbReference type="InterPro" id="IPR004312">
    <property type="entry name" value="ATHILA_Orf1_C"/>
</dbReference>
<keyword evidence="6" id="KW-1185">Reference proteome</keyword>
<sequence length="1717" mass="195109">MTRLFSAPHLTAQIRRGEEISTISKIVVMMASLNNFPHLHSISRQLTRLPSRPPEEVLDSGGGDYDTPKVAAVTQERAGGVGLCLRQFLREMWAVLPDSGVHPRDALLPRLRLSSNVSKFRPPRAGVIYPGPRGEQRIRLPRPAAALSGQDQRQERPRDVLHKCSSWISDPRWSEGLSGYKLASQILLLQGGHHSVGDFDQARITRTCKNQRNHFFRDETLSVDPSSKLSNRLATFNRDRNVTALPVDPADPVIALPAAQPDPLEEVPQVQPNHVADPPIGDCCYKQVGCSLRATSKQGSFGERARRREDPHLGVDSEREVRSGARGILDRLKMKLSTSKDLEKGYAEKIKIMEQEFRGLEADKQMARNQIHRLNEKKDELSKRVLDLTSIAQGVNKAVHDAKVELAASYSKLLSGIKDKWVAKKEFTVLESQAAEVESNLALIDQIVKAAVDLTVEKPRFQAELDDVEARCTLKEVSDFTLSKLDIPEVSEMLVVRPMNVDEQGTPIGLDEFGSNKDTFPRGLEEDPALRTWVAPSEICRDFPGYSAGKRAYQAQIPNAYMGSRAAQVPCNPLYRRISVIARLLSVACIHGHKEIRTSYSDNIDRIARQLREQTDTETMADVNNNFEIKSGLIAMVQGNKFHGLPMEDSLDHLDEFERLCDLTKINGNSITTWDDCKKVFFAKFFSNSRTARLRNKISGFTQKQNESFCEAWERFKGYQTKCPHPGFKQASLLSTLYRGVLPKLRMLLDTASNGNFLNKDIEKGWELVENLAQSNGNYNENYDKSISTSSESDDKHHREIKALNDKIDKLLQVQQKHVHFASEDEVFQIQEGENDQCAEINYVQNQDGYNKGYNNYRPNPNLSYRSTNVANPQDQVYPQQQQLNQPKPFVSYNQSQGFVPKPKFQGGYQQQQPPPGFTPQQYQASTPQELDIRNMLQKIMQGQGAGVSGKAIQNPKEYATAHAIIIRHDRELSTQHVSTSNTEDSVIQEGEASVQIEVSVAEIDYAAQTFYQAQSDLEEKATIIERMVKRFKPAPSPSLALPWTFRKAWKSIYESLAEKQLDEMESVMPLVEVLKLISDPHKDVRNLILERLNIYQDSDDEEDVIMHQAAGERIIQEKLEDPGSFTLPCSIRQLTFSNCLCDLGASVSLMPFSVARKLRFIQYKSCDITLILADRTSRRPFSILEDVPVMINGVEVPTDFIVLEMDEKSKDPLILGRLFLASVGAVIDVRFGKIDLNLGRHDKLQFDINKSPTRTSKPLNRNLVSPLLVPLDRDLSSHLQNSTRSQLRFNRKSYLSFSMDADYSVDEAESWSTRPKREAEEYRRFVAEKKQAVANDRRREEIARGKRSMTQNYELVDEEMEDHADYIREPTHKTTKSLMKEDNLTPGDYYKLLKRNLFWGTRYPHPETMAELASWRTFNSCSRISLRSDPIEPRWMDIAHLKLVHVIEHQVYDERYVFKFDHPSTREATILLPFSEMTTITVRDHIDFSPQHEILHDVIGGSSSQKAEEVDGQNDHEETNWENYDTSRYHFEEHKPPSRESKSLAEAHKNLSLTQRWCKFQDKIIHKCVKAIDNMQKALNCTTSTSAITKDNPPEDMPSRRHDITLPRIALHTYCVAELFSGDLELFASKLEEMSQNQKTYSTTRSSNLSSGHSMTPLDPWSSITSPHHQTTLDRSVYHVTRPPGRVSSLTTNTITRLGTRSHLHSLLKSALNQTS</sequence>
<dbReference type="InterPro" id="IPR012436">
    <property type="entry name" value="DUF1633"/>
</dbReference>
<comment type="caution">
    <text evidence="5">The sequence shown here is derived from an EMBL/GenBank/DDBJ whole genome shotgun (WGS) entry which is preliminary data.</text>
</comment>
<feature type="domain" description="Arabidopsis retrotransposon Orf1 C-terminal" evidence="3">
    <location>
        <begin position="1338"/>
        <end position="1420"/>
    </location>
</feature>
<dbReference type="Pfam" id="PF07794">
    <property type="entry name" value="DUF1633"/>
    <property type="match status" value="3"/>
</dbReference>
<evidence type="ECO:0000256" key="2">
    <source>
        <dbReference type="SAM" id="MobiDB-lite"/>
    </source>
</evidence>
<feature type="coiled-coil region" evidence="1">
    <location>
        <begin position="350"/>
        <end position="391"/>
    </location>
</feature>
<organism evidence="5 6">
    <name type="scientific">Arabidopsis thaliana x Arabidopsis arenosa</name>
    <dbReference type="NCBI Taxonomy" id="1240361"/>
    <lineage>
        <taxon>Eukaryota</taxon>
        <taxon>Viridiplantae</taxon>
        <taxon>Streptophyta</taxon>
        <taxon>Embryophyta</taxon>
        <taxon>Tracheophyta</taxon>
        <taxon>Spermatophyta</taxon>
        <taxon>Magnoliopsida</taxon>
        <taxon>eudicotyledons</taxon>
        <taxon>Gunneridae</taxon>
        <taxon>Pentapetalae</taxon>
        <taxon>rosids</taxon>
        <taxon>malvids</taxon>
        <taxon>Brassicales</taxon>
        <taxon>Brassicaceae</taxon>
        <taxon>Camelineae</taxon>
        <taxon>Arabidopsis</taxon>
    </lineage>
</organism>
<feature type="region of interest" description="Disordered" evidence="2">
    <location>
        <begin position="1642"/>
        <end position="1669"/>
    </location>
</feature>
<feature type="compositionally biased region" description="Polar residues" evidence="2">
    <location>
        <begin position="1642"/>
        <end position="1655"/>
    </location>
</feature>
<proteinExistence type="predicted"/>
<evidence type="ECO:0000259" key="4">
    <source>
        <dbReference type="Pfam" id="PF03732"/>
    </source>
</evidence>
<dbReference type="PANTHER" id="PTHR33067:SF31">
    <property type="entry name" value="RNA-DIRECTED DNA POLYMERASE"/>
    <property type="match status" value="1"/>
</dbReference>
<protein>
    <recommendedName>
        <fullName evidence="7">Retrotransposon gag domain-containing protein</fullName>
    </recommendedName>
</protein>
<feature type="domain" description="Arabidopsis retrotransposon Orf1 C-terminal" evidence="3">
    <location>
        <begin position="1425"/>
        <end position="1586"/>
    </location>
</feature>
<name>A0A8T2FI18_9BRAS</name>
<reference evidence="5 6" key="1">
    <citation type="submission" date="2020-12" db="EMBL/GenBank/DDBJ databases">
        <title>Concerted genomic and epigenomic changes stabilize Arabidopsis allopolyploids.</title>
        <authorList>
            <person name="Chen Z."/>
        </authorList>
    </citation>
    <scope>NUCLEOTIDE SEQUENCE [LARGE SCALE GENOMIC DNA]</scope>
    <source>
        <strain evidence="5">Allo738</strain>
        <tissue evidence="5">Leaf</tissue>
    </source>
</reference>